<dbReference type="AlphaFoldDB" id="A0A418KIN1"/>
<dbReference type="Gene3D" id="3.90.226.10">
    <property type="entry name" value="2-enoyl-CoA Hydratase, Chain A, domain 1"/>
    <property type="match status" value="1"/>
</dbReference>
<reference evidence="2 3" key="1">
    <citation type="submission" date="2018-09" db="EMBL/GenBank/DDBJ databases">
        <title>Isolation, diversity and antifungal activity of actinobacteria from wheat.</title>
        <authorList>
            <person name="Han C."/>
        </authorList>
    </citation>
    <scope>NUCLEOTIDE SEQUENCE [LARGE SCALE GENOMIC DNA]</scope>
    <source>
        <strain evidence="2 3">NEAU-YY265</strain>
    </source>
</reference>
<comment type="caution">
    <text evidence="2">The sequence shown here is derived from an EMBL/GenBank/DDBJ whole genome shotgun (WGS) entry which is preliminary data.</text>
</comment>
<feature type="non-terminal residue" evidence="2">
    <location>
        <position position="1"/>
    </location>
</feature>
<dbReference type="GO" id="GO:0008236">
    <property type="term" value="F:serine-type peptidase activity"/>
    <property type="evidence" value="ECO:0007669"/>
    <property type="project" value="InterPro"/>
</dbReference>
<feature type="domain" description="Tail specific protease" evidence="1">
    <location>
        <begin position="97"/>
        <end position="150"/>
    </location>
</feature>
<name>A0A418KIN1_9ACTN</name>
<evidence type="ECO:0000313" key="3">
    <source>
        <dbReference type="Proteomes" id="UP000284057"/>
    </source>
</evidence>
<dbReference type="GO" id="GO:0006508">
    <property type="term" value="P:proteolysis"/>
    <property type="evidence" value="ECO:0007669"/>
    <property type="project" value="InterPro"/>
</dbReference>
<dbReference type="Proteomes" id="UP000284057">
    <property type="component" value="Unassembled WGS sequence"/>
</dbReference>
<dbReference type="Pfam" id="PF03572">
    <property type="entry name" value="Peptidase_S41"/>
    <property type="match status" value="1"/>
</dbReference>
<protein>
    <recommendedName>
        <fullName evidence="1">Tail specific protease domain-containing protein</fullName>
    </recommendedName>
</protein>
<dbReference type="InterPro" id="IPR029045">
    <property type="entry name" value="ClpP/crotonase-like_dom_sf"/>
</dbReference>
<keyword evidence="3" id="KW-1185">Reference proteome</keyword>
<evidence type="ECO:0000313" key="2">
    <source>
        <dbReference type="EMBL" id="RIQ13270.1"/>
    </source>
</evidence>
<dbReference type="SUPFAM" id="SSF52096">
    <property type="entry name" value="ClpP/crotonase"/>
    <property type="match status" value="1"/>
</dbReference>
<dbReference type="InterPro" id="IPR005151">
    <property type="entry name" value="Tail-specific_protease"/>
</dbReference>
<sequence>GVRLAHVPRWSAGWAAGARPGDLLVAVGGAPVDVATLLATTGAEDRTLAAYAGRRALTIAGDAAADVVVRSAGGAERRWRDDTEARPVSWSRLPSGTAYLRIRAWSDPDALDAALAELGRCERLIVDVRGNSGGDLVTALRFRDRFVGREATLGAIRFSTGDGGLSGPAPIRATPADAGR</sequence>
<gene>
    <name evidence="2" type="ORF">DY240_26000</name>
</gene>
<accession>A0A418KIN1</accession>
<dbReference type="EMBL" id="QUAL01000382">
    <property type="protein sequence ID" value="RIQ13270.1"/>
    <property type="molecule type" value="Genomic_DNA"/>
</dbReference>
<organism evidence="2 3">
    <name type="scientific">Jiangella rhizosphaerae</name>
    <dbReference type="NCBI Taxonomy" id="2293569"/>
    <lineage>
        <taxon>Bacteria</taxon>
        <taxon>Bacillati</taxon>
        <taxon>Actinomycetota</taxon>
        <taxon>Actinomycetes</taxon>
        <taxon>Jiangellales</taxon>
        <taxon>Jiangellaceae</taxon>
        <taxon>Jiangella</taxon>
    </lineage>
</organism>
<evidence type="ECO:0000259" key="1">
    <source>
        <dbReference type="Pfam" id="PF03572"/>
    </source>
</evidence>
<proteinExistence type="predicted"/>